<keyword evidence="5 6" id="KW-0472">Membrane</keyword>
<dbReference type="RefSeq" id="WP_162310200.1">
    <property type="nucleotide sequence ID" value="NZ_JACHGU010000005.1"/>
</dbReference>
<dbReference type="PANTHER" id="PTHR30250">
    <property type="entry name" value="PST FAMILY PREDICTED COLANIC ACID TRANSPORTER"/>
    <property type="match status" value="1"/>
</dbReference>
<evidence type="ECO:0000313" key="7">
    <source>
        <dbReference type="EMBL" id="KAF1687182.1"/>
    </source>
</evidence>
<dbReference type="Proteomes" id="UP000462066">
    <property type="component" value="Unassembled WGS sequence"/>
</dbReference>
<dbReference type="PANTHER" id="PTHR30250:SF31">
    <property type="entry name" value="INNER MEMBRANE PROTEIN YGHQ"/>
    <property type="match status" value="1"/>
</dbReference>
<evidence type="ECO:0000313" key="8">
    <source>
        <dbReference type="Proteomes" id="UP000462066"/>
    </source>
</evidence>
<keyword evidence="8" id="KW-1185">Reference proteome</keyword>
<evidence type="ECO:0000256" key="4">
    <source>
        <dbReference type="ARBA" id="ARBA00022989"/>
    </source>
</evidence>
<feature type="transmembrane region" description="Helical" evidence="6">
    <location>
        <begin position="166"/>
        <end position="182"/>
    </location>
</feature>
<comment type="subcellular location">
    <subcellularLocation>
        <location evidence="1">Cell membrane</location>
        <topology evidence="1">Multi-pass membrane protein</topology>
    </subcellularLocation>
</comment>
<protein>
    <recommendedName>
        <fullName evidence="9">Membrane protein involved in the export of O-antigen and teichoic acid</fullName>
    </recommendedName>
</protein>
<name>A0A7V8GNQ2_9GAMM</name>
<dbReference type="EMBL" id="MWIP01000003">
    <property type="protein sequence ID" value="KAF1687182.1"/>
    <property type="molecule type" value="Genomic_DNA"/>
</dbReference>
<feature type="transmembrane region" description="Helical" evidence="6">
    <location>
        <begin position="378"/>
        <end position="400"/>
    </location>
</feature>
<keyword evidence="2" id="KW-1003">Cell membrane</keyword>
<gene>
    <name evidence="7" type="ORF">B1992_04120</name>
</gene>
<keyword evidence="4 6" id="KW-1133">Transmembrane helix</keyword>
<evidence type="ECO:0008006" key="9">
    <source>
        <dbReference type="Google" id="ProtNLM"/>
    </source>
</evidence>
<evidence type="ECO:0000256" key="2">
    <source>
        <dbReference type="ARBA" id="ARBA00022475"/>
    </source>
</evidence>
<feature type="transmembrane region" description="Helical" evidence="6">
    <location>
        <begin position="439"/>
        <end position="461"/>
    </location>
</feature>
<sequence>MLVRHSFHYLLARGIPGLVNFAALAIYTRLLTAGEFGRYALILSIVGLVNVLFFQWLTLVVARFVPRSVDKPHNTLQHVLSLFLLLSAAALAVALAAGILWPVPGLAWLIALAAMLAIAQAWHELNLVLASARLEPGRYGRQLGAKAILSVLTGAVLAWLGWGAAGPVAGLILGSFLGWWLFSRDTWKNAPPRWPPPQALHEYRAYGLPLAITFGMFWITSSSDRLIIAALIDESAAGYYAVGYDLAQQSLGLLLSIVNTAAAPLAIRYLETEGVEAASRQMHHNGELMVALAMAGAAGLVAIGPQLIQLFVGSEFRSGALVVFPWIAVTAAVVGIKAFHFDIAFHLSRQSRRLLLTSGLAAGMSVALNFLLIPRYGIVGSAWASLAGFTLASVASAVLGKKVFPMPNPFPLLMKGLLVASATFLAARLASQWQVRPELQLACGLLLGGGAALAAAILLDVSRMRQNLMSRLLR</sequence>
<feature type="transmembrane region" description="Helical" evidence="6">
    <location>
        <begin position="105"/>
        <end position="122"/>
    </location>
</feature>
<dbReference type="AlphaFoldDB" id="A0A7V8GNQ2"/>
<feature type="transmembrane region" description="Helical" evidence="6">
    <location>
        <begin position="39"/>
        <end position="66"/>
    </location>
</feature>
<proteinExistence type="predicted"/>
<evidence type="ECO:0000256" key="6">
    <source>
        <dbReference type="SAM" id="Phobius"/>
    </source>
</evidence>
<accession>A0A7V8GNQ2</accession>
<feature type="transmembrane region" description="Helical" evidence="6">
    <location>
        <begin position="353"/>
        <end position="372"/>
    </location>
</feature>
<dbReference type="Pfam" id="PF13440">
    <property type="entry name" value="Polysacc_synt_3"/>
    <property type="match status" value="1"/>
</dbReference>
<feature type="transmembrane region" description="Helical" evidence="6">
    <location>
        <begin position="7"/>
        <end position="27"/>
    </location>
</feature>
<feature type="transmembrane region" description="Helical" evidence="6">
    <location>
        <begin position="320"/>
        <end position="341"/>
    </location>
</feature>
<dbReference type="GO" id="GO:0005886">
    <property type="term" value="C:plasma membrane"/>
    <property type="evidence" value="ECO:0007669"/>
    <property type="project" value="UniProtKB-SubCell"/>
</dbReference>
<evidence type="ECO:0000256" key="1">
    <source>
        <dbReference type="ARBA" id="ARBA00004651"/>
    </source>
</evidence>
<feature type="transmembrane region" description="Helical" evidence="6">
    <location>
        <begin position="143"/>
        <end position="160"/>
    </location>
</feature>
<organism evidence="7 8">
    <name type="scientific">Pseudoxanthomonas broegbernensis</name>
    <dbReference type="NCBI Taxonomy" id="83619"/>
    <lineage>
        <taxon>Bacteria</taxon>
        <taxon>Pseudomonadati</taxon>
        <taxon>Pseudomonadota</taxon>
        <taxon>Gammaproteobacteria</taxon>
        <taxon>Lysobacterales</taxon>
        <taxon>Lysobacteraceae</taxon>
        <taxon>Pseudoxanthomonas</taxon>
    </lineage>
</organism>
<feature type="transmembrane region" description="Helical" evidence="6">
    <location>
        <begin position="412"/>
        <end position="433"/>
    </location>
</feature>
<reference evidence="7 8" key="1">
    <citation type="submission" date="2017-10" db="EMBL/GenBank/DDBJ databases">
        <title>Whole genome sequencing of Pseudoxanthomonas broegbernensis DSM 12573(T).</title>
        <authorList>
            <person name="Kumar S."/>
            <person name="Bansal K."/>
            <person name="Kaur A."/>
            <person name="Patil P."/>
            <person name="Sharma S."/>
            <person name="Patil P.B."/>
        </authorList>
    </citation>
    <scope>NUCLEOTIDE SEQUENCE [LARGE SCALE GENOMIC DNA]</scope>
    <source>
        <strain evidence="7 8">DSM 12573</strain>
    </source>
</reference>
<evidence type="ECO:0000256" key="3">
    <source>
        <dbReference type="ARBA" id="ARBA00022692"/>
    </source>
</evidence>
<feature type="transmembrane region" description="Helical" evidence="6">
    <location>
        <begin position="78"/>
        <end position="99"/>
    </location>
</feature>
<keyword evidence="3 6" id="KW-0812">Transmembrane</keyword>
<feature type="transmembrane region" description="Helical" evidence="6">
    <location>
        <begin position="288"/>
        <end position="308"/>
    </location>
</feature>
<evidence type="ECO:0000256" key="5">
    <source>
        <dbReference type="ARBA" id="ARBA00023136"/>
    </source>
</evidence>
<comment type="caution">
    <text evidence="7">The sequence shown here is derived from an EMBL/GenBank/DDBJ whole genome shotgun (WGS) entry which is preliminary data.</text>
</comment>
<dbReference type="InterPro" id="IPR050833">
    <property type="entry name" value="Poly_Biosynth_Transport"/>
</dbReference>